<dbReference type="InterPro" id="IPR036390">
    <property type="entry name" value="WH_DNA-bd_sf"/>
</dbReference>
<dbReference type="PRINTS" id="PR00039">
    <property type="entry name" value="HTHLYSR"/>
</dbReference>
<dbReference type="InterPro" id="IPR005119">
    <property type="entry name" value="LysR_subst-bd"/>
</dbReference>
<dbReference type="InterPro" id="IPR000847">
    <property type="entry name" value="LysR_HTH_N"/>
</dbReference>
<dbReference type="GO" id="GO:0043565">
    <property type="term" value="F:sequence-specific DNA binding"/>
    <property type="evidence" value="ECO:0007669"/>
    <property type="project" value="TreeGrafter"/>
</dbReference>
<keyword evidence="4" id="KW-0804">Transcription</keyword>
<evidence type="ECO:0000256" key="2">
    <source>
        <dbReference type="ARBA" id="ARBA00023015"/>
    </source>
</evidence>
<dbReference type="PANTHER" id="PTHR30537">
    <property type="entry name" value="HTH-TYPE TRANSCRIPTIONAL REGULATOR"/>
    <property type="match status" value="1"/>
</dbReference>
<dbReference type="GO" id="GO:0006351">
    <property type="term" value="P:DNA-templated transcription"/>
    <property type="evidence" value="ECO:0007669"/>
    <property type="project" value="TreeGrafter"/>
</dbReference>
<accession>A0A382S8R4</accession>
<dbReference type="EMBL" id="UINC01127275">
    <property type="protein sequence ID" value="SVD06290.1"/>
    <property type="molecule type" value="Genomic_DNA"/>
</dbReference>
<dbReference type="AlphaFoldDB" id="A0A382S8R4"/>
<dbReference type="Gene3D" id="3.40.190.290">
    <property type="match status" value="1"/>
</dbReference>
<dbReference type="Pfam" id="PF03466">
    <property type="entry name" value="LysR_substrate"/>
    <property type="match status" value="1"/>
</dbReference>
<evidence type="ECO:0000256" key="3">
    <source>
        <dbReference type="ARBA" id="ARBA00023125"/>
    </source>
</evidence>
<keyword evidence="2" id="KW-0805">Transcription regulation</keyword>
<keyword evidence="3" id="KW-0238">DNA-binding</keyword>
<protein>
    <recommendedName>
        <fullName evidence="5">HTH lysR-type domain-containing protein</fullName>
    </recommendedName>
</protein>
<evidence type="ECO:0000259" key="5">
    <source>
        <dbReference type="PROSITE" id="PS50931"/>
    </source>
</evidence>
<gene>
    <name evidence="6" type="ORF">METZ01_LOCUS359144</name>
</gene>
<dbReference type="PANTHER" id="PTHR30537:SF74">
    <property type="entry name" value="HTH-TYPE TRANSCRIPTIONAL REGULATOR TRPI"/>
    <property type="match status" value="1"/>
</dbReference>
<proteinExistence type="inferred from homology"/>
<feature type="domain" description="HTH lysR-type" evidence="5">
    <location>
        <begin position="8"/>
        <end position="65"/>
    </location>
</feature>
<dbReference type="Pfam" id="PF00126">
    <property type="entry name" value="HTH_1"/>
    <property type="match status" value="1"/>
</dbReference>
<organism evidence="6">
    <name type="scientific">marine metagenome</name>
    <dbReference type="NCBI Taxonomy" id="408172"/>
    <lineage>
        <taxon>unclassified sequences</taxon>
        <taxon>metagenomes</taxon>
        <taxon>ecological metagenomes</taxon>
    </lineage>
</organism>
<dbReference type="InterPro" id="IPR036388">
    <property type="entry name" value="WH-like_DNA-bd_sf"/>
</dbReference>
<dbReference type="Gene3D" id="1.10.10.10">
    <property type="entry name" value="Winged helix-like DNA-binding domain superfamily/Winged helix DNA-binding domain"/>
    <property type="match status" value="1"/>
</dbReference>
<dbReference type="PROSITE" id="PS50931">
    <property type="entry name" value="HTH_LYSR"/>
    <property type="match status" value="1"/>
</dbReference>
<sequence>MHDFSQRPSLNFLHTFESVARHLSFTLAAKELFITQAAVSHQIKVLEDYLGVKLFLRENRKIYLTSEGNKLLPAVVSGLHGILDSLENIRNYDTEDTLVVGVGSSFSANWLVHHLGKFYQSYPDINLHLKITNDDPAFETDGTDLAVVWGQGEWSNIMFEQLMEVEFTPVCSPHLLNEVHPLRTPEDLIHYPLLDVEGYDVWKEWLEKAGIPEKKYRRRTIIRDSNV</sequence>
<dbReference type="FunFam" id="1.10.10.10:FF:000038">
    <property type="entry name" value="Glycine cleavage system transcriptional activator"/>
    <property type="match status" value="1"/>
</dbReference>
<dbReference type="SUPFAM" id="SSF46785">
    <property type="entry name" value="Winged helix' DNA-binding domain"/>
    <property type="match status" value="1"/>
</dbReference>
<comment type="similarity">
    <text evidence="1">Belongs to the LysR transcriptional regulatory family.</text>
</comment>
<evidence type="ECO:0000313" key="6">
    <source>
        <dbReference type="EMBL" id="SVD06290.1"/>
    </source>
</evidence>
<evidence type="ECO:0000256" key="4">
    <source>
        <dbReference type="ARBA" id="ARBA00023163"/>
    </source>
</evidence>
<reference evidence="6" key="1">
    <citation type="submission" date="2018-05" db="EMBL/GenBank/DDBJ databases">
        <authorList>
            <person name="Lanie J.A."/>
            <person name="Ng W.-L."/>
            <person name="Kazmierczak K.M."/>
            <person name="Andrzejewski T.M."/>
            <person name="Davidsen T.M."/>
            <person name="Wayne K.J."/>
            <person name="Tettelin H."/>
            <person name="Glass J.I."/>
            <person name="Rusch D."/>
            <person name="Podicherti R."/>
            <person name="Tsui H.-C.T."/>
            <person name="Winkler M.E."/>
        </authorList>
    </citation>
    <scope>NUCLEOTIDE SEQUENCE</scope>
</reference>
<feature type="non-terminal residue" evidence="6">
    <location>
        <position position="227"/>
    </location>
</feature>
<dbReference type="GO" id="GO:0003700">
    <property type="term" value="F:DNA-binding transcription factor activity"/>
    <property type="evidence" value="ECO:0007669"/>
    <property type="project" value="InterPro"/>
</dbReference>
<dbReference type="InterPro" id="IPR058163">
    <property type="entry name" value="LysR-type_TF_proteobact-type"/>
</dbReference>
<evidence type="ECO:0000256" key="1">
    <source>
        <dbReference type="ARBA" id="ARBA00009437"/>
    </source>
</evidence>
<name>A0A382S8R4_9ZZZZ</name>
<dbReference type="SUPFAM" id="SSF53850">
    <property type="entry name" value="Periplasmic binding protein-like II"/>
    <property type="match status" value="1"/>
</dbReference>